<accession>A0A7S4USQ7</accession>
<evidence type="ECO:0000313" key="1">
    <source>
        <dbReference type="EMBL" id="CAE4603600.1"/>
    </source>
</evidence>
<gene>
    <name evidence="1" type="ORF">DBRI00130_LOCUS13022</name>
</gene>
<organism evidence="1">
    <name type="scientific">Ditylum brightwellii</name>
    <dbReference type="NCBI Taxonomy" id="49249"/>
    <lineage>
        <taxon>Eukaryota</taxon>
        <taxon>Sar</taxon>
        <taxon>Stramenopiles</taxon>
        <taxon>Ochrophyta</taxon>
        <taxon>Bacillariophyta</taxon>
        <taxon>Mediophyceae</taxon>
        <taxon>Lithodesmiophycidae</taxon>
        <taxon>Lithodesmiales</taxon>
        <taxon>Lithodesmiaceae</taxon>
        <taxon>Ditylum</taxon>
    </lineage>
</organism>
<protein>
    <submittedName>
        <fullName evidence="1">Uncharacterized protein</fullName>
    </submittedName>
</protein>
<dbReference type="EMBL" id="HBNS01016236">
    <property type="protein sequence ID" value="CAE4603600.1"/>
    <property type="molecule type" value="Transcribed_RNA"/>
</dbReference>
<proteinExistence type="predicted"/>
<dbReference type="AlphaFoldDB" id="A0A7S4USQ7"/>
<reference evidence="1" key="1">
    <citation type="submission" date="2021-01" db="EMBL/GenBank/DDBJ databases">
        <authorList>
            <person name="Corre E."/>
            <person name="Pelletier E."/>
            <person name="Niang G."/>
            <person name="Scheremetjew M."/>
            <person name="Finn R."/>
            <person name="Kale V."/>
            <person name="Holt S."/>
            <person name="Cochrane G."/>
            <person name="Meng A."/>
            <person name="Brown T."/>
            <person name="Cohen L."/>
        </authorList>
    </citation>
    <scope>NUCLEOTIDE SEQUENCE</scope>
    <source>
        <strain evidence="1">GSO104</strain>
    </source>
</reference>
<sequence length="120" mass="13891">MEDKNMIQNDISMIEKEIHALKQKIQSFGVDPAYFDNEISSMDDTSVSMDDDDNSLPVIRKRHSIPEEIGRSRLTNMFSFRRSSTGNAPFFFMEGEKEKKYQGYRKTEGGEVVPESLLWD</sequence>
<name>A0A7S4USQ7_9STRA</name>